<feature type="domain" description="Sushi" evidence="29">
    <location>
        <begin position="655"/>
        <end position="714"/>
    </location>
</feature>
<feature type="domain" description="Sushi" evidence="29">
    <location>
        <begin position="187"/>
        <end position="250"/>
    </location>
</feature>
<evidence type="ECO:0000259" key="28">
    <source>
        <dbReference type="PROSITE" id="PS50041"/>
    </source>
</evidence>
<feature type="domain" description="Sushi" evidence="29">
    <location>
        <begin position="469"/>
        <end position="532"/>
    </location>
</feature>
<dbReference type="SMART" id="SM00032">
    <property type="entry name" value="CCP"/>
    <property type="match status" value="9"/>
</dbReference>
<feature type="domain" description="C-type lectin" evidence="28">
    <location>
        <begin position="28"/>
        <end position="148"/>
    </location>
</feature>
<dbReference type="InterPro" id="IPR018378">
    <property type="entry name" value="C-type_lectin_CS"/>
</dbReference>
<comment type="similarity">
    <text evidence="2">Belongs to the selectin/LECAM family.</text>
</comment>
<organism evidence="30 31">
    <name type="scientific">Ameiurus melas</name>
    <name type="common">Black bullhead</name>
    <name type="synonym">Silurus melas</name>
    <dbReference type="NCBI Taxonomy" id="219545"/>
    <lineage>
        <taxon>Eukaryota</taxon>
        <taxon>Metazoa</taxon>
        <taxon>Chordata</taxon>
        <taxon>Craniata</taxon>
        <taxon>Vertebrata</taxon>
        <taxon>Euteleostomi</taxon>
        <taxon>Actinopterygii</taxon>
        <taxon>Neopterygii</taxon>
        <taxon>Teleostei</taxon>
        <taxon>Ostariophysi</taxon>
        <taxon>Siluriformes</taxon>
        <taxon>Ictaluridae</taxon>
        <taxon>Ameiurus</taxon>
    </lineage>
</organism>
<keyword evidence="6 25" id="KW-0812">Transmembrane</keyword>
<dbReference type="Gene3D" id="2.10.70.10">
    <property type="entry name" value="Complement Module, domain 1"/>
    <property type="match status" value="9"/>
</dbReference>
<dbReference type="CDD" id="cd00054">
    <property type="entry name" value="EGF_CA"/>
    <property type="match status" value="2"/>
</dbReference>
<proteinExistence type="inferred from homology"/>
<comment type="caution">
    <text evidence="30">The sequence shown here is derived from an EMBL/GenBank/DDBJ whole genome shotgun (WGS) entry which is preliminary data.</text>
</comment>
<dbReference type="AlphaFoldDB" id="A0A7J6AKA9"/>
<evidence type="ECO:0000256" key="13">
    <source>
        <dbReference type="ARBA" id="ARBA00022989"/>
    </source>
</evidence>
<evidence type="ECO:0000256" key="4">
    <source>
        <dbReference type="ARBA" id="ARBA00022536"/>
    </source>
</evidence>
<feature type="disulfide bond" evidence="24">
    <location>
        <begin position="685"/>
        <end position="712"/>
    </location>
</feature>
<feature type="domain" description="Sushi" evidence="29">
    <location>
        <begin position="533"/>
        <end position="596"/>
    </location>
</feature>
<evidence type="ECO:0000256" key="12">
    <source>
        <dbReference type="ARBA" id="ARBA00022889"/>
    </source>
</evidence>
<evidence type="ECO:0000256" key="14">
    <source>
        <dbReference type="ARBA" id="ARBA00023136"/>
    </source>
</evidence>
<evidence type="ECO:0000256" key="7">
    <source>
        <dbReference type="ARBA" id="ARBA00022723"/>
    </source>
</evidence>
<keyword evidence="16" id="KW-0325">Glycoprotein</keyword>
<comment type="caution">
    <text evidence="23">Lacks conserved residue(s) required for the propagation of feature annotation.</text>
</comment>
<dbReference type="PROSITE" id="PS01186">
    <property type="entry name" value="EGF_2"/>
    <property type="match status" value="2"/>
</dbReference>
<evidence type="ECO:0000256" key="23">
    <source>
        <dbReference type="PROSITE-ProRule" id="PRU00076"/>
    </source>
</evidence>
<feature type="domain" description="EGF-like" evidence="27">
    <location>
        <begin position="148"/>
        <end position="184"/>
    </location>
</feature>
<feature type="disulfide bond" evidence="23">
    <location>
        <begin position="456"/>
        <end position="465"/>
    </location>
</feature>
<evidence type="ECO:0000256" key="17">
    <source>
        <dbReference type="ARBA" id="ARBA00038738"/>
    </source>
</evidence>
<feature type="domain" description="Sushi" evidence="29">
    <location>
        <begin position="251"/>
        <end position="314"/>
    </location>
</feature>
<dbReference type="GO" id="GO:0007155">
    <property type="term" value="P:cell adhesion"/>
    <property type="evidence" value="ECO:0007669"/>
    <property type="project" value="UniProtKB-KW"/>
</dbReference>
<evidence type="ECO:0000256" key="24">
    <source>
        <dbReference type="PROSITE-ProRule" id="PRU00302"/>
    </source>
</evidence>
<name>A0A7J6AKA9_AMEME</name>
<keyword evidence="14 25" id="KW-0472">Membrane</keyword>
<feature type="chain" id="PRO_5029860466" description="E-selectin" evidence="26">
    <location>
        <begin position="31"/>
        <end position="840"/>
    </location>
</feature>
<dbReference type="CDD" id="cd03592">
    <property type="entry name" value="CLECT_selectins_like"/>
    <property type="match status" value="1"/>
</dbReference>
<dbReference type="InterPro" id="IPR016187">
    <property type="entry name" value="CTDL_fold"/>
</dbReference>
<dbReference type="FunFam" id="3.10.100.10:FF:000007">
    <property type="entry name" value="L-selectin"/>
    <property type="match status" value="1"/>
</dbReference>
<dbReference type="InterPro" id="IPR033991">
    <property type="entry name" value="Selectin_CTLD"/>
</dbReference>
<keyword evidence="13 25" id="KW-1133">Transmembrane helix</keyword>
<comment type="subcellular location">
    <subcellularLocation>
        <location evidence="1">Cell membrane</location>
        <topology evidence="1">Single-pass type I membrane protein</topology>
    </subcellularLocation>
</comment>
<evidence type="ECO:0000256" key="19">
    <source>
        <dbReference type="ARBA" id="ARBA00041401"/>
    </source>
</evidence>
<evidence type="ECO:0000256" key="20">
    <source>
        <dbReference type="ARBA" id="ARBA00042113"/>
    </source>
</evidence>
<keyword evidence="5 24" id="KW-0768">Sushi</keyword>
<keyword evidence="9" id="KW-0430">Lectin</keyword>
<dbReference type="Pfam" id="PF00059">
    <property type="entry name" value="Lectin_C"/>
    <property type="match status" value="1"/>
</dbReference>
<evidence type="ECO:0000313" key="30">
    <source>
        <dbReference type="EMBL" id="KAF4082459.1"/>
    </source>
</evidence>
<keyword evidence="4 23" id="KW-0245">EGF-like domain</keyword>
<evidence type="ECO:0000256" key="3">
    <source>
        <dbReference type="ARBA" id="ARBA00022475"/>
    </source>
</evidence>
<dbReference type="GO" id="GO:0005886">
    <property type="term" value="C:plasma membrane"/>
    <property type="evidence" value="ECO:0007669"/>
    <property type="project" value="UniProtKB-SubCell"/>
</dbReference>
<dbReference type="Pfam" id="PF00008">
    <property type="entry name" value="EGF"/>
    <property type="match status" value="2"/>
</dbReference>
<evidence type="ECO:0000256" key="11">
    <source>
        <dbReference type="ARBA" id="ARBA00022837"/>
    </source>
</evidence>
<feature type="signal peptide" evidence="26">
    <location>
        <begin position="1"/>
        <end position="30"/>
    </location>
</feature>
<protein>
    <recommendedName>
        <fullName evidence="18">E-selectin</fullName>
    </recommendedName>
    <alternativeName>
        <fullName evidence="19">CD62 antigen-like family member E</fullName>
    </alternativeName>
    <alternativeName>
        <fullName evidence="20">Endothelial leukocyte adhesion molecule 1</fullName>
    </alternativeName>
    <alternativeName>
        <fullName evidence="21">Leukocyte-endothelial cell adhesion molecule 2</fullName>
    </alternativeName>
</protein>
<dbReference type="SMART" id="SM00034">
    <property type="entry name" value="CLECT"/>
    <property type="match status" value="1"/>
</dbReference>
<reference evidence="30 31" key="1">
    <citation type="submission" date="2020-02" db="EMBL/GenBank/DDBJ databases">
        <title>A chromosome-scale genome assembly of the black bullhead catfish (Ameiurus melas).</title>
        <authorList>
            <person name="Wen M."/>
            <person name="Zham M."/>
            <person name="Cabau C."/>
            <person name="Klopp C."/>
            <person name="Donnadieu C."/>
            <person name="Roques C."/>
            <person name="Bouchez O."/>
            <person name="Lampietro C."/>
            <person name="Jouanno E."/>
            <person name="Herpin A."/>
            <person name="Louis A."/>
            <person name="Berthelot C."/>
            <person name="Parey E."/>
            <person name="Roest-Crollius H."/>
            <person name="Braasch I."/>
            <person name="Postlethwait J."/>
            <person name="Robinson-Rechavi M."/>
            <person name="Echchiki A."/>
            <person name="Begum T."/>
            <person name="Montfort J."/>
            <person name="Schartl M."/>
            <person name="Bobe J."/>
            <person name="Guiguen Y."/>
        </authorList>
    </citation>
    <scope>NUCLEOTIDE SEQUENCE [LARGE SCALE GENOMIC DNA]</scope>
    <source>
        <strain evidence="30">M_S1</strain>
        <tissue evidence="30">Blood</tissue>
    </source>
</reference>
<feature type="domain" description="Sushi" evidence="29">
    <location>
        <begin position="373"/>
        <end position="432"/>
    </location>
</feature>
<evidence type="ECO:0000256" key="21">
    <source>
        <dbReference type="ARBA" id="ARBA00043124"/>
    </source>
</evidence>
<dbReference type="GO" id="GO:0005509">
    <property type="term" value="F:calcium ion binding"/>
    <property type="evidence" value="ECO:0007669"/>
    <property type="project" value="InterPro"/>
</dbReference>
<dbReference type="InterPro" id="IPR000436">
    <property type="entry name" value="Sushi_SCR_CCP_dom"/>
</dbReference>
<dbReference type="PROSITE" id="PS00615">
    <property type="entry name" value="C_TYPE_LECTIN_1"/>
    <property type="match status" value="1"/>
</dbReference>
<evidence type="ECO:0000256" key="18">
    <source>
        <dbReference type="ARBA" id="ARBA00040812"/>
    </source>
</evidence>
<evidence type="ECO:0000259" key="29">
    <source>
        <dbReference type="PROSITE" id="PS50923"/>
    </source>
</evidence>
<dbReference type="SUPFAM" id="SSF56436">
    <property type="entry name" value="C-type lectin-like"/>
    <property type="match status" value="1"/>
</dbReference>
<dbReference type="InterPro" id="IPR016186">
    <property type="entry name" value="C-type_lectin-like/link_sf"/>
</dbReference>
<dbReference type="SMART" id="SM00181">
    <property type="entry name" value="EGF"/>
    <property type="match status" value="2"/>
</dbReference>
<dbReference type="Gene3D" id="3.10.100.10">
    <property type="entry name" value="Mannose-Binding Protein A, subunit A"/>
    <property type="match status" value="1"/>
</dbReference>
<dbReference type="PANTHER" id="PTHR19325:SF493">
    <property type="entry name" value="E-SELECTIN"/>
    <property type="match status" value="1"/>
</dbReference>
<feature type="disulfide bond" evidence="24">
    <location>
        <begin position="403"/>
        <end position="430"/>
    </location>
</feature>
<dbReference type="Gene3D" id="2.10.25.10">
    <property type="entry name" value="Laminin"/>
    <property type="match status" value="1"/>
</dbReference>
<feature type="disulfide bond" evidence="23">
    <location>
        <begin position="174"/>
        <end position="183"/>
    </location>
</feature>
<feature type="disulfide bond" evidence="24">
    <location>
        <begin position="503"/>
        <end position="530"/>
    </location>
</feature>
<dbReference type="InterPro" id="IPR001881">
    <property type="entry name" value="EGF-like_Ca-bd_dom"/>
</dbReference>
<feature type="transmembrane region" description="Helical" evidence="25">
    <location>
        <begin position="783"/>
        <end position="807"/>
    </location>
</feature>
<evidence type="ECO:0000256" key="22">
    <source>
        <dbReference type="ARBA" id="ARBA00045695"/>
    </source>
</evidence>
<dbReference type="SMART" id="SM00179">
    <property type="entry name" value="EGF_CA"/>
    <property type="match status" value="2"/>
</dbReference>
<feature type="domain" description="EGF-like" evidence="27">
    <location>
        <begin position="431"/>
        <end position="466"/>
    </location>
</feature>
<evidence type="ECO:0000256" key="16">
    <source>
        <dbReference type="ARBA" id="ARBA00023180"/>
    </source>
</evidence>
<keyword evidence="8 26" id="KW-0732">Signal</keyword>
<feature type="disulfide bond" evidence="24">
    <location>
        <begin position="343"/>
        <end position="370"/>
    </location>
</feature>
<dbReference type="InterPro" id="IPR002396">
    <property type="entry name" value="Selectin_superfamily"/>
</dbReference>
<keyword evidence="31" id="KW-1185">Reference proteome</keyword>
<dbReference type="Pfam" id="PF00084">
    <property type="entry name" value="Sushi"/>
    <property type="match status" value="9"/>
</dbReference>
<evidence type="ECO:0000256" key="1">
    <source>
        <dbReference type="ARBA" id="ARBA00004251"/>
    </source>
</evidence>
<dbReference type="GO" id="GO:0030246">
    <property type="term" value="F:carbohydrate binding"/>
    <property type="evidence" value="ECO:0007669"/>
    <property type="project" value="UniProtKB-KW"/>
</dbReference>
<feature type="domain" description="Sushi" evidence="29">
    <location>
        <begin position="715"/>
        <end position="774"/>
    </location>
</feature>
<keyword evidence="15 23" id="KW-1015">Disulfide bond</keyword>
<dbReference type="InterPro" id="IPR050350">
    <property type="entry name" value="Compl-Cell_Adhes-Reg"/>
</dbReference>
<evidence type="ECO:0000259" key="27">
    <source>
        <dbReference type="PROSITE" id="PS50026"/>
    </source>
</evidence>
<dbReference type="InterPro" id="IPR001304">
    <property type="entry name" value="C-type_lectin-like"/>
</dbReference>
<comment type="subunit">
    <text evidence="17">Interacts with SELPLG/PSGL1 and PODXL2 through the sialyl Lewis X epitope. SELPLG sulfation appears not to be required for this interaction.</text>
</comment>
<sequence length="840" mass="92005">MNFYNAHVSTISTVFILLFSMLNWRTGVEGWSYHYSNITMDWMTARDWCMKHYTNMVAIQNHGEIEYLNNLLPKVAGYYWIGIRKINNTWTWVGTGKHLTAQAENWAKGEPNNGRNNEDCVEIYIKRDNDEGKWNDESCQKKKTALCYTASCKEDSCSHNGECVETINSHTCDCFEGFYGDKCEHVVKCEAKEISAPENGSVQCHHPNGDFSYKSECEYSCDEGYQLVGAKTAQCGGTQAWSNNPPTCKLIQCFKLNMTLHGTIQCNHPLQDFSYQSSCEFSCDEGYTLTGSSSRLLTCNPSGHWNDSQPTCEAVRCLTLKEPVDGKMSCIGDSYGSRCMFSCNVGFQLLGVSELTCTKTAQWSQETPSCKAVQCPDLQTPQNGSVSCTDLTLSLGSICSFTCGEGFILEGESSTKCTETGEWSTSVPYCTASCKEDSCSHNGECVETINSHMCDCFEGFYGDKCEHVVKCEAKEISAPENGSVQCHHPNGDFSYKSECEYSCDEGYQLVGAKTAQCGGTQAWSSNPPTCKLIQCLKLNMTLHGTIQCNHPLQDFSYQSSCEFSCDEGYTLTGSSSSLLTCNPSGHWNDSQPTCEAVRCLTLEEPVDGKMSCIGDSYGSRCMFSCNVGFQLLGVSELTCTKTAQWSQETPSCKAVQCPALQTPQNGSVSCTDLTLSLGSICSFTCGEGFILEGESSTKCTETGEWSTSVPYCTAVGCPYLQEPINGLINCSSEEAVFSTSCSFSCLSGYQLHGHNIVMCSLNGNWTGEVPECQAHPVTFSPTLVSGLTMGVGGTAAFSSIAFAFWILKRLQKLKANNFDLSNSDIDVPHEVYKSSADSLI</sequence>
<comment type="function">
    <text evidence="22">Cell-surface glycoprotein having a role in immunoadhesion. Mediates in the adhesion of blood neutrophils in cytokine-activated endothelium through interaction with SELPLG/PSGL1. May have a role in capillary morphogenesis.</text>
</comment>
<evidence type="ECO:0000256" key="15">
    <source>
        <dbReference type="ARBA" id="ARBA00023157"/>
    </source>
</evidence>
<keyword evidence="7" id="KW-0479">Metal-binding</keyword>
<evidence type="ECO:0000256" key="10">
    <source>
        <dbReference type="ARBA" id="ARBA00022737"/>
    </source>
</evidence>
<feature type="domain" description="Sushi" evidence="29">
    <location>
        <begin position="315"/>
        <end position="372"/>
    </location>
</feature>
<dbReference type="InterPro" id="IPR000742">
    <property type="entry name" value="EGF"/>
</dbReference>
<dbReference type="InterPro" id="IPR035976">
    <property type="entry name" value="Sushi/SCR/CCP_sf"/>
</dbReference>
<keyword evidence="10" id="KW-0677">Repeat</keyword>
<accession>A0A7J6AKA9</accession>
<gene>
    <name evidence="30" type="ORF">AMELA_G00151340</name>
</gene>
<dbReference type="PROSITE" id="PS50041">
    <property type="entry name" value="C_TYPE_LECTIN_2"/>
    <property type="match status" value="1"/>
</dbReference>
<dbReference type="PROSITE" id="PS50923">
    <property type="entry name" value="SUSHI"/>
    <property type="match status" value="9"/>
</dbReference>
<feature type="disulfide bond" evidence="24">
    <location>
        <begin position="221"/>
        <end position="248"/>
    </location>
</feature>
<dbReference type="PANTHER" id="PTHR19325">
    <property type="entry name" value="COMPLEMENT COMPONENT-RELATED SUSHI DOMAIN-CONTAINING"/>
    <property type="match status" value="1"/>
</dbReference>
<dbReference type="SUPFAM" id="SSF57535">
    <property type="entry name" value="Complement control module/SCR domain"/>
    <property type="match status" value="9"/>
</dbReference>
<dbReference type="EMBL" id="JAAGNN010000012">
    <property type="protein sequence ID" value="KAF4082459.1"/>
    <property type="molecule type" value="Genomic_DNA"/>
</dbReference>
<evidence type="ECO:0000256" key="2">
    <source>
        <dbReference type="ARBA" id="ARBA00007360"/>
    </source>
</evidence>
<dbReference type="CDD" id="cd00033">
    <property type="entry name" value="CCP"/>
    <property type="match status" value="9"/>
</dbReference>
<dbReference type="SUPFAM" id="SSF57196">
    <property type="entry name" value="EGF/Laminin"/>
    <property type="match status" value="2"/>
</dbReference>
<keyword evidence="11" id="KW-0106">Calcium</keyword>
<dbReference type="PROSITE" id="PS00022">
    <property type="entry name" value="EGF_1"/>
    <property type="match status" value="2"/>
</dbReference>
<evidence type="ECO:0000256" key="6">
    <source>
        <dbReference type="ARBA" id="ARBA00022692"/>
    </source>
</evidence>
<keyword evidence="3" id="KW-1003">Cell membrane</keyword>
<evidence type="ECO:0000256" key="9">
    <source>
        <dbReference type="ARBA" id="ARBA00022734"/>
    </source>
</evidence>
<evidence type="ECO:0000256" key="26">
    <source>
        <dbReference type="SAM" id="SignalP"/>
    </source>
</evidence>
<feature type="domain" description="Sushi" evidence="29">
    <location>
        <begin position="597"/>
        <end position="654"/>
    </location>
</feature>
<keyword evidence="12" id="KW-0130">Cell adhesion</keyword>
<feature type="disulfide bond" evidence="24">
    <location>
        <begin position="745"/>
        <end position="772"/>
    </location>
</feature>
<feature type="disulfide bond" evidence="24">
    <location>
        <begin position="625"/>
        <end position="652"/>
    </location>
</feature>
<evidence type="ECO:0000256" key="5">
    <source>
        <dbReference type="ARBA" id="ARBA00022659"/>
    </source>
</evidence>
<evidence type="ECO:0000256" key="8">
    <source>
        <dbReference type="ARBA" id="ARBA00022729"/>
    </source>
</evidence>
<dbReference type="Proteomes" id="UP000593565">
    <property type="component" value="Unassembled WGS sequence"/>
</dbReference>
<dbReference type="FunFam" id="2.10.70.10:FF:000001">
    <property type="entry name" value="Selectin P"/>
    <property type="match status" value="5"/>
</dbReference>
<dbReference type="PRINTS" id="PR00343">
    <property type="entry name" value="SELECTIN"/>
</dbReference>
<evidence type="ECO:0000313" key="31">
    <source>
        <dbReference type="Proteomes" id="UP000593565"/>
    </source>
</evidence>
<dbReference type="PROSITE" id="PS50026">
    <property type="entry name" value="EGF_3"/>
    <property type="match status" value="2"/>
</dbReference>
<evidence type="ECO:0000256" key="25">
    <source>
        <dbReference type="SAM" id="Phobius"/>
    </source>
</evidence>